<evidence type="ECO:0000256" key="15">
    <source>
        <dbReference type="ARBA" id="ARBA00022989"/>
    </source>
</evidence>
<keyword evidence="5 21" id="KW-0813">Transport</keyword>
<keyword evidence="25" id="KW-1185">Reference proteome</keyword>
<evidence type="ECO:0000256" key="23">
    <source>
        <dbReference type="PIRSR" id="PIRSR000006-2"/>
    </source>
</evidence>
<dbReference type="InterPro" id="IPR008168">
    <property type="entry name" value="Cyt_C_IC"/>
</dbReference>
<evidence type="ECO:0000256" key="14">
    <source>
        <dbReference type="ARBA" id="ARBA00022982"/>
    </source>
</evidence>
<evidence type="ECO:0000256" key="17">
    <source>
        <dbReference type="ARBA" id="ARBA00023004"/>
    </source>
</evidence>
<proteinExistence type="inferred from homology"/>
<evidence type="ECO:0000256" key="18">
    <source>
        <dbReference type="ARBA" id="ARBA00023065"/>
    </source>
</evidence>
<dbReference type="GO" id="GO:0020037">
    <property type="term" value="F:heme binding"/>
    <property type="evidence" value="ECO:0007669"/>
    <property type="project" value="InterPro"/>
</dbReference>
<evidence type="ECO:0000256" key="9">
    <source>
        <dbReference type="ARBA" id="ARBA00022660"/>
    </source>
</evidence>
<dbReference type="PROSITE" id="PS51007">
    <property type="entry name" value="CYTC"/>
    <property type="match status" value="2"/>
</dbReference>
<dbReference type="PRINTS" id="PR00605">
    <property type="entry name" value="CYTCHROMECIC"/>
</dbReference>
<dbReference type="SUPFAM" id="SSF46626">
    <property type="entry name" value="Cytochrome c"/>
    <property type="match status" value="2"/>
</dbReference>
<feature type="binding site" description="axial binding residue" evidence="22">
    <location>
        <position position="223"/>
    </location>
    <ligand>
        <name>heme c</name>
        <dbReference type="ChEBI" id="CHEBI:61717"/>
        <label>2</label>
    </ligand>
    <ligandPart>
        <name>Fe</name>
        <dbReference type="ChEBI" id="CHEBI:18248"/>
    </ligandPart>
</feature>
<dbReference type="InterPro" id="IPR036909">
    <property type="entry name" value="Cyt_c-like_dom_sf"/>
</dbReference>
<evidence type="ECO:0000256" key="10">
    <source>
        <dbReference type="ARBA" id="ARBA00022692"/>
    </source>
</evidence>
<dbReference type="GO" id="GO:0005506">
    <property type="term" value="F:iron ion binding"/>
    <property type="evidence" value="ECO:0007669"/>
    <property type="project" value="InterPro"/>
</dbReference>
<evidence type="ECO:0000256" key="3">
    <source>
        <dbReference type="ARBA" id="ARBA00006113"/>
    </source>
</evidence>
<keyword evidence="13 21" id="KW-0375">Hydrogen ion transport</keyword>
<evidence type="ECO:0000256" key="22">
    <source>
        <dbReference type="PIRSR" id="PIRSR000006-1"/>
    </source>
</evidence>
<feature type="binding site" description="covalent" evidence="23">
    <location>
        <position position="124"/>
    </location>
    <ligand>
        <name>heme c</name>
        <dbReference type="ChEBI" id="CHEBI:61717"/>
        <label>1</label>
    </ligand>
</feature>
<dbReference type="UniPathway" id="UPA00705"/>
<keyword evidence="7 21" id="KW-0997">Cell inner membrane</keyword>
<dbReference type="PIRSF" id="PIRSF000006">
    <property type="entry name" value="Cbb3-Cox_fixP"/>
    <property type="match status" value="1"/>
</dbReference>
<dbReference type="InterPro" id="IPR032858">
    <property type="entry name" value="CcoP_N"/>
</dbReference>
<dbReference type="GO" id="GO:0006119">
    <property type="term" value="P:oxidative phosphorylation"/>
    <property type="evidence" value="ECO:0007669"/>
    <property type="project" value="UniProtKB-UniPathway"/>
</dbReference>
<gene>
    <name evidence="24" type="primary">ccoP</name>
    <name evidence="24" type="ORF">FKV68_00525</name>
</gene>
<keyword evidence="10" id="KW-0812">Transmembrane</keyword>
<keyword evidence="8 21" id="KW-0349">Heme</keyword>
<dbReference type="Gene3D" id="1.10.760.10">
    <property type="entry name" value="Cytochrome c-like domain"/>
    <property type="match status" value="2"/>
</dbReference>
<dbReference type="EMBL" id="CP041238">
    <property type="protein sequence ID" value="QLL60027.1"/>
    <property type="molecule type" value="Genomic_DNA"/>
</dbReference>
<evidence type="ECO:0000256" key="6">
    <source>
        <dbReference type="ARBA" id="ARBA00022475"/>
    </source>
</evidence>
<evidence type="ECO:0000256" key="7">
    <source>
        <dbReference type="ARBA" id="ARBA00022519"/>
    </source>
</evidence>
<evidence type="ECO:0000313" key="25">
    <source>
        <dbReference type="Proteomes" id="UP000510721"/>
    </source>
</evidence>
<feature type="binding site" description="axial binding residue" evidence="22">
    <location>
        <position position="125"/>
    </location>
    <ligand>
        <name>heme c</name>
        <dbReference type="ChEBI" id="CHEBI:61717"/>
        <label>1</label>
    </ligand>
    <ligandPart>
        <name>Fe</name>
        <dbReference type="ChEBI" id="CHEBI:18248"/>
    </ligandPart>
</feature>
<dbReference type="GO" id="GO:1902600">
    <property type="term" value="P:proton transmembrane transport"/>
    <property type="evidence" value="ECO:0007669"/>
    <property type="project" value="UniProtKB-KW"/>
</dbReference>
<dbReference type="Pfam" id="PF14715">
    <property type="entry name" value="FixP_N"/>
    <property type="match status" value="1"/>
</dbReference>
<dbReference type="Gene3D" id="6.10.280.130">
    <property type="match status" value="1"/>
</dbReference>
<feature type="binding site" description="covalent" evidence="23">
    <location>
        <position position="222"/>
    </location>
    <ligand>
        <name>heme c</name>
        <dbReference type="ChEBI" id="CHEBI:61717"/>
        <label>2</label>
    </ligand>
</feature>
<comment type="subcellular location">
    <subcellularLocation>
        <location evidence="1 21">Cell inner membrane</location>
    </subcellularLocation>
</comment>
<dbReference type="RefSeq" id="WP_180939621.1">
    <property type="nucleotide sequence ID" value="NZ_CP041238.1"/>
</dbReference>
<dbReference type="KEGG" id="emx:FKV68_00525"/>
<feature type="binding site" description="axial binding residue" evidence="22">
    <location>
        <position position="264"/>
    </location>
    <ligand>
        <name>heme c</name>
        <dbReference type="ChEBI" id="CHEBI:61717"/>
        <label>1</label>
    </ligand>
    <ligandPart>
        <name>Fe</name>
        <dbReference type="ChEBI" id="CHEBI:18248"/>
    </ligandPart>
</feature>
<sequence>MAIEERDPLTGHKTTGHEWNGIKELNTPVPRAVYFFLIATTLFSLIYWIFMPAVPLGYTYTKGILGYDERDVIRRKLERAALEQAPWRAAIEKQGFDAIEADGDLMQKLREAGRALFGGNCAVCHGIDAGGNAGFPNLAAGVLNWGDSPEAIQETIRVGINSRHPDTRTAQMPAFGKEGMLPRADVKAVITYVRDIGKSGSDHAAMTQPKGLEIFQNNCAACHGDDARGQVDLGAPNLTDASWLYGGDLQTIHDTVWHGRQGRMPSWENRLGPVDIKILATYLHDLRKER</sequence>
<dbReference type="InterPro" id="IPR050597">
    <property type="entry name" value="Cytochrome_c_Oxidase_Subunit"/>
</dbReference>
<keyword evidence="11 21" id="KW-0479">Metal-binding</keyword>
<feature type="binding site" description="covalent" evidence="23">
    <location>
        <position position="219"/>
    </location>
    <ligand>
        <name>heme c</name>
        <dbReference type="ChEBI" id="CHEBI:61717"/>
        <label>2</label>
    </ligand>
</feature>
<keyword evidence="12" id="KW-0677">Repeat</keyword>
<dbReference type="AlphaFoldDB" id="A0A859QHP4"/>
<dbReference type="GO" id="GO:0005886">
    <property type="term" value="C:plasma membrane"/>
    <property type="evidence" value="ECO:0007669"/>
    <property type="project" value="UniProtKB-SubCell"/>
</dbReference>
<comment type="subunit">
    <text evidence="4">Component of the cbb3-type cytochrome c oxidase at least composed of FixN, FixO, FixQ and FixP.</text>
</comment>
<evidence type="ECO:0000256" key="19">
    <source>
        <dbReference type="ARBA" id="ARBA00023136"/>
    </source>
</evidence>
<protein>
    <recommendedName>
        <fullName evidence="21">Cbb3-type cytochrome c oxidase subunit</fullName>
    </recommendedName>
</protein>
<evidence type="ECO:0000313" key="24">
    <source>
        <dbReference type="EMBL" id="QLL60027.1"/>
    </source>
</evidence>
<comment type="pathway">
    <text evidence="2 21">Energy metabolism; oxidative phosphorylation.</text>
</comment>
<keyword evidence="16 21" id="KW-0560">Oxidoreductase</keyword>
<evidence type="ECO:0000256" key="2">
    <source>
        <dbReference type="ARBA" id="ARBA00004673"/>
    </source>
</evidence>
<keyword evidence="19 21" id="KW-0472">Membrane</keyword>
<organism evidence="24 25">
    <name type="scientific">Sinorhizobium mexicanum</name>
    <dbReference type="NCBI Taxonomy" id="375549"/>
    <lineage>
        <taxon>Bacteria</taxon>
        <taxon>Pseudomonadati</taxon>
        <taxon>Pseudomonadota</taxon>
        <taxon>Alphaproteobacteria</taxon>
        <taxon>Hyphomicrobiales</taxon>
        <taxon>Rhizobiaceae</taxon>
        <taxon>Sinorhizobium/Ensifer group</taxon>
        <taxon>Sinorhizobium</taxon>
    </lineage>
</organism>
<dbReference type="NCBIfam" id="TIGR00782">
    <property type="entry name" value="ccoP"/>
    <property type="match status" value="1"/>
</dbReference>
<dbReference type="GO" id="GO:0016491">
    <property type="term" value="F:oxidoreductase activity"/>
    <property type="evidence" value="ECO:0007669"/>
    <property type="project" value="UniProtKB-KW"/>
</dbReference>
<keyword evidence="17 21" id="KW-0408">Iron</keyword>
<evidence type="ECO:0000256" key="20">
    <source>
        <dbReference type="ARBA" id="ARBA00025525"/>
    </source>
</evidence>
<evidence type="ECO:0000256" key="8">
    <source>
        <dbReference type="ARBA" id="ARBA00022617"/>
    </source>
</evidence>
<keyword evidence="9 21" id="KW-0679">Respiratory chain</keyword>
<feature type="binding site" description="covalent" evidence="23">
    <location>
        <position position="121"/>
    </location>
    <ligand>
        <name>heme c</name>
        <dbReference type="ChEBI" id="CHEBI:61717"/>
        <label>1</label>
    </ligand>
</feature>
<evidence type="ECO:0000256" key="5">
    <source>
        <dbReference type="ARBA" id="ARBA00022448"/>
    </source>
</evidence>
<comment type="cofactor">
    <cofactor evidence="21 23">
        <name>heme c</name>
        <dbReference type="ChEBI" id="CHEBI:61717"/>
    </cofactor>
    <text evidence="21 23">Binds 2 heme C groups per subunit.</text>
</comment>
<evidence type="ECO:0000256" key="21">
    <source>
        <dbReference type="PIRNR" id="PIRNR000006"/>
    </source>
</evidence>
<dbReference type="GO" id="GO:0009055">
    <property type="term" value="F:electron transfer activity"/>
    <property type="evidence" value="ECO:0007669"/>
    <property type="project" value="InterPro"/>
</dbReference>
<evidence type="ECO:0000256" key="13">
    <source>
        <dbReference type="ARBA" id="ARBA00022781"/>
    </source>
</evidence>
<evidence type="ECO:0000256" key="16">
    <source>
        <dbReference type="ARBA" id="ARBA00023002"/>
    </source>
</evidence>
<evidence type="ECO:0000256" key="4">
    <source>
        <dbReference type="ARBA" id="ARBA00011203"/>
    </source>
</evidence>
<dbReference type="InterPro" id="IPR038414">
    <property type="entry name" value="CcoP_N_sf"/>
</dbReference>
<accession>A0A859QHP4</accession>
<dbReference type="InterPro" id="IPR009056">
    <property type="entry name" value="Cyt_c-like_dom"/>
</dbReference>
<dbReference type="Proteomes" id="UP000510721">
    <property type="component" value="Chromosome"/>
</dbReference>
<dbReference type="Pfam" id="PF13442">
    <property type="entry name" value="Cytochrome_CBB3"/>
    <property type="match status" value="2"/>
</dbReference>
<dbReference type="PANTHER" id="PTHR33751">
    <property type="entry name" value="CBB3-TYPE CYTOCHROME C OXIDASE SUBUNIT FIXP"/>
    <property type="match status" value="1"/>
</dbReference>
<keyword evidence="14 21" id="KW-0249">Electron transport</keyword>
<comment type="similarity">
    <text evidence="3 21">Belongs to the CcoP / FixP family.</text>
</comment>
<reference evidence="24 25" key="1">
    <citation type="submission" date="2019-06" db="EMBL/GenBank/DDBJ databases">
        <title>Complete genome sequence of Ensifer mexicanus ITTG R7 isolated from nodules of Acacia angustissima (Mill.) Kuntze.</title>
        <authorList>
            <person name="Rincon-Rosales R."/>
            <person name="Rogel M.A."/>
            <person name="Guerrero G."/>
            <person name="Rincon-Molina C.I."/>
            <person name="Lopez-Lopez A."/>
            <person name="Martinez-Romero E."/>
        </authorList>
    </citation>
    <scope>NUCLEOTIDE SEQUENCE [LARGE SCALE GENOMIC DNA]</scope>
    <source>
        <strain evidence="24 25">ITTG R7</strain>
    </source>
</reference>
<comment type="function">
    <text evidence="20">C-type cytochrome. Part of the cbb3-type cytochrome c oxidase complex. FixP subunit is required for transferring electrons from donor cytochrome c via its heme groups to FixO subunit. From there, electrons are shuttled to the catalytic binuclear center of FixN subunit where oxygen reduction takes place. The complex also functions as a proton pump.</text>
</comment>
<name>A0A859QHP4_9HYPH</name>
<dbReference type="InterPro" id="IPR004678">
    <property type="entry name" value="Cyt_c_oxidase_cbb3_su3"/>
</dbReference>
<keyword evidence="18 21" id="KW-0406">Ion transport</keyword>
<keyword evidence="6 21" id="KW-1003">Cell membrane</keyword>
<dbReference type="PANTHER" id="PTHR33751:SF1">
    <property type="entry name" value="CBB3-TYPE CYTOCHROME C OXIDASE SUBUNIT FIXP"/>
    <property type="match status" value="1"/>
</dbReference>
<keyword evidence="15" id="KW-1133">Transmembrane helix</keyword>
<evidence type="ECO:0000256" key="1">
    <source>
        <dbReference type="ARBA" id="ARBA00004533"/>
    </source>
</evidence>
<evidence type="ECO:0000256" key="11">
    <source>
        <dbReference type="ARBA" id="ARBA00022723"/>
    </source>
</evidence>
<evidence type="ECO:0000256" key="12">
    <source>
        <dbReference type="ARBA" id="ARBA00022737"/>
    </source>
</evidence>
<feature type="binding site" description="axial binding residue" evidence="22">
    <location>
        <position position="172"/>
    </location>
    <ligand>
        <name>heme c</name>
        <dbReference type="ChEBI" id="CHEBI:61717"/>
        <label>2</label>
    </ligand>
    <ligandPart>
        <name>Fe</name>
        <dbReference type="ChEBI" id="CHEBI:18248"/>
    </ligandPart>
</feature>